<comment type="caution">
    <text evidence="2">The sequence shown here is derived from an EMBL/GenBank/DDBJ whole genome shotgun (WGS) entry which is preliminary data.</text>
</comment>
<gene>
    <name evidence="2" type="ORF">GGQ80_002595</name>
</gene>
<accession>A0A840FAJ3</accession>
<feature type="compositionally biased region" description="Acidic residues" evidence="1">
    <location>
        <begin position="171"/>
        <end position="190"/>
    </location>
</feature>
<sequence>MTTRRDRPIPPLDAPALERMALRYVERFATTRGKLADYLRRKVRERGWAGEQPADPVALAERMAALGYVDDRAYAEMKAAALTRRGLGTRRVAVALKVARIDADAAAEATDAVAGEARRAAIVFARRRRLGPFGAPPADRAARERQVAAMLRAGHSMTLARMIVDAKAPLDPDDPDEEALQNRCDDDEAC</sequence>
<dbReference type="AlphaFoldDB" id="A0A840FAJ3"/>
<dbReference type="EMBL" id="JACIEV010000007">
    <property type="protein sequence ID" value="MBB4154679.1"/>
    <property type="molecule type" value="Genomic_DNA"/>
</dbReference>
<evidence type="ECO:0000313" key="2">
    <source>
        <dbReference type="EMBL" id="MBB4154679.1"/>
    </source>
</evidence>
<evidence type="ECO:0000313" key="3">
    <source>
        <dbReference type="Proteomes" id="UP000529795"/>
    </source>
</evidence>
<keyword evidence="3" id="KW-1185">Reference proteome</keyword>
<evidence type="ECO:0000256" key="1">
    <source>
        <dbReference type="SAM" id="MobiDB-lite"/>
    </source>
</evidence>
<feature type="region of interest" description="Disordered" evidence="1">
    <location>
        <begin position="166"/>
        <end position="190"/>
    </location>
</feature>
<protein>
    <submittedName>
        <fullName evidence="2">Regulatory protein</fullName>
    </submittedName>
</protein>
<proteinExistence type="predicted"/>
<reference evidence="2 3" key="1">
    <citation type="submission" date="2020-08" db="EMBL/GenBank/DDBJ databases">
        <title>Genomic Encyclopedia of Type Strains, Phase IV (KMG-IV): sequencing the most valuable type-strain genomes for metagenomic binning, comparative biology and taxonomic classification.</title>
        <authorList>
            <person name="Goeker M."/>
        </authorList>
    </citation>
    <scope>NUCLEOTIDE SEQUENCE [LARGE SCALE GENOMIC DNA]</scope>
    <source>
        <strain evidence="2 3">YC6723</strain>
    </source>
</reference>
<organism evidence="2 3">
    <name type="scientific">Sphingomonas jinjuensis</name>
    <dbReference type="NCBI Taxonomy" id="535907"/>
    <lineage>
        <taxon>Bacteria</taxon>
        <taxon>Pseudomonadati</taxon>
        <taxon>Pseudomonadota</taxon>
        <taxon>Alphaproteobacteria</taxon>
        <taxon>Sphingomonadales</taxon>
        <taxon>Sphingomonadaceae</taxon>
        <taxon>Sphingomonas</taxon>
    </lineage>
</organism>
<name>A0A840FAJ3_9SPHN</name>
<dbReference type="Proteomes" id="UP000529795">
    <property type="component" value="Unassembled WGS sequence"/>
</dbReference>